<dbReference type="KEGG" id="hbs:IPV69_05950"/>
<evidence type="ECO:0000313" key="3">
    <source>
        <dbReference type="Proteomes" id="UP000593765"/>
    </source>
</evidence>
<name>A0A7M2X0G1_9BACT</name>
<dbReference type="Proteomes" id="UP000593765">
    <property type="component" value="Chromosome"/>
</dbReference>
<evidence type="ECO:0000256" key="1">
    <source>
        <dbReference type="SAM" id="Phobius"/>
    </source>
</evidence>
<proteinExistence type="predicted"/>
<feature type="transmembrane region" description="Helical" evidence="1">
    <location>
        <begin position="12"/>
        <end position="34"/>
    </location>
</feature>
<gene>
    <name evidence="2" type="ORF">IPV69_05950</name>
</gene>
<keyword evidence="1" id="KW-0472">Membrane</keyword>
<organism evidence="2 3">
    <name type="scientific">Humisphaera borealis</name>
    <dbReference type="NCBI Taxonomy" id="2807512"/>
    <lineage>
        <taxon>Bacteria</taxon>
        <taxon>Pseudomonadati</taxon>
        <taxon>Planctomycetota</taxon>
        <taxon>Phycisphaerae</taxon>
        <taxon>Tepidisphaerales</taxon>
        <taxon>Tepidisphaeraceae</taxon>
        <taxon>Humisphaera</taxon>
    </lineage>
</organism>
<reference evidence="2 3" key="1">
    <citation type="submission" date="2020-10" db="EMBL/GenBank/DDBJ databases">
        <title>Wide distribution of Phycisphaera-like planctomycetes from WD2101 soil group in peatlands and genome analysis of the first cultivated representative.</title>
        <authorList>
            <person name="Dedysh S.N."/>
            <person name="Beletsky A.V."/>
            <person name="Ivanova A."/>
            <person name="Kulichevskaya I.S."/>
            <person name="Suzina N.E."/>
            <person name="Philippov D.A."/>
            <person name="Rakitin A.L."/>
            <person name="Mardanov A.V."/>
            <person name="Ravin N.V."/>
        </authorList>
    </citation>
    <scope>NUCLEOTIDE SEQUENCE [LARGE SCALE GENOMIC DNA]</scope>
    <source>
        <strain evidence="2 3">M1803</strain>
    </source>
</reference>
<sequence length="135" mass="15695">MALTVLATSEAYAIPLFVLVAAIGLLQVIFGGLFNSRLRKLESMEDRITQQAERLVEQKIEALESHDERVNERLTFGEGEFQRLRDDDHKLQLEVLSRLDRLNERLDQRFATNADLRRVEERVSRLEGKTQRQTD</sequence>
<protein>
    <recommendedName>
        <fullName evidence="4">DUF2746 domain-containing protein</fullName>
    </recommendedName>
</protein>
<keyword evidence="3" id="KW-1185">Reference proteome</keyword>
<evidence type="ECO:0008006" key="4">
    <source>
        <dbReference type="Google" id="ProtNLM"/>
    </source>
</evidence>
<dbReference type="AlphaFoldDB" id="A0A7M2X0G1"/>
<keyword evidence="1" id="KW-0812">Transmembrane</keyword>
<evidence type="ECO:0000313" key="2">
    <source>
        <dbReference type="EMBL" id="QOV90902.1"/>
    </source>
</evidence>
<dbReference type="RefSeq" id="WP_206294006.1">
    <property type="nucleotide sequence ID" value="NZ_CP063458.1"/>
</dbReference>
<keyword evidence="1" id="KW-1133">Transmembrane helix</keyword>
<dbReference type="EMBL" id="CP063458">
    <property type="protein sequence ID" value="QOV90902.1"/>
    <property type="molecule type" value="Genomic_DNA"/>
</dbReference>
<accession>A0A7M2X0G1</accession>